<protein>
    <recommendedName>
        <fullName evidence="3">SLH domain-containing protein</fullName>
    </recommendedName>
</protein>
<evidence type="ECO:0000256" key="1">
    <source>
        <dbReference type="ARBA" id="ARBA00022737"/>
    </source>
</evidence>
<dbReference type="AlphaFoldDB" id="A0A1D8GNT4"/>
<dbReference type="PROSITE" id="PS51272">
    <property type="entry name" value="SLH"/>
    <property type="match status" value="3"/>
</dbReference>
<reference evidence="4 5" key="1">
    <citation type="submission" date="2016-09" db="EMBL/GenBank/DDBJ databases">
        <title>Genomic analysis reveals versatility of anaerobic energy metabolism of Geosporobacter ferrireducens IRF9 of phylum Firmicutes.</title>
        <authorList>
            <person name="Kim S.-J."/>
        </authorList>
    </citation>
    <scope>NUCLEOTIDE SEQUENCE [LARGE SCALE GENOMIC DNA]</scope>
    <source>
        <strain evidence="4 5">IRF9</strain>
    </source>
</reference>
<evidence type="ECO:0000259" key="3">
    <source>
        <dbReference type="PROSITE" id="PS51272"/>
    </source>
</evidence>
<evidence type="ECO:0000256" key="2">
    <source>
        <dbReference type="SAM" id="MobiDB-lite"/>
    </source>
</evidence>
<evidence type="ECO:0000313" key="4">
    <source>
        <dbReference type="EMBL" id="AOT72601.1"/>
    </source>
</evidence>
<dbReference type="EMBL" id="CP017269">
    <property type="protein sequence ID" value="AOT72601.1"/>
    <property type="molecule type" value="Genomic_DNA"/>
</dbReference>
<dbReference type="PANTHER" id="PTHR43308">
    <property type="entry name" value="OUTER MEMBRANE PROTEIN ALPHA-RELATED"/>
    <property type="match status" value="1"/>
</dbReference>
<keyword evidence="5" id="KW-1185">Reference proteome</keyword>
<dbReference type="Pfam" id="PF00395">
    <property type="entry name" value="SLH"/>
    <property type="match status" value="3"/>
</dbReference>
<sequence length="316" mass="36175">MFKENGYLTKQERGKYMNTQMKKKIRTLLVSLITLSMVFMFITPNMVYAEIAEEVTAEETETTDSTNEEEVNEEEVDEEEIDEEEVDEEEVDEEVDEEEVDEEEVDEEEVDEEEVDEEEVDEEEVDEEEIDEETPERKLFTDVPENHWAFDVIHELRDKDIVKGMSETEFAPAKQMTRAEFVTLLVNTLGLEATGSSRFVDISENAWYANTVQAAYEAGIVKGMSETHFAPNKNITREEMATMILQAYELKIGEKVEDAEEATFADEEQISAWAKENVNKVVAVGLMKGRAEDQFAPKGITNRAEGAQVIFNLLNK</sequence>
<organism evidence="4 5">
    <name type="scientific">Geosporobacter ferrireducens</name>
    <dbReference type="NCBI Taxonomy" id="1424294"/>
    <lineage>
        <taxon>Bacteria</taxon>
        <taxon>Bacillati</taxon>
        <taxon>Bacillota</taxon>
        <taxon>Clostridia</taxon>
        <taxon>Peptostreptococcales</taxon>
        <taxon>Thermotaleaceae</taxon>
        <taxon>Geosporobacter</taxon>
    </lineage>
</organism>
<dbReference type="PANTHER" id="PTHR43308:SF5">
    <property type="entry name" value="S-LAYER PROTEIN _ PEPTIDOGLYCAN ENDO-BETA-N-ACETYLGLUCOSAMINIDASE"/>
    <property type="match status" value="1"/>
</dbReference>
<feature type="domain" description="SLH" evidence="3">
    <location>
        <begin position="261"/>
        <end position="316"/>
    </location>
</feature>
<feature type="domain" description="SLH" evidence="3">
    <location>
        <begin position="195"/>
        <end position="258"/>
    </location>
</feature>
<dbReference type="STRING" id="1424294.Gferi_25430"/>
<feature type="region of interest" description="Disordered" evidence="2">
    <location>
        <begin position="56"/>
        <end position="136"/>
    </location>
</feature>
<dbReference type="Proteomes" id="UP000095743">
    <property type="component" value="Chromosome"/>
</dbReference>
<dbReference type="InterPro" id="IPR001119">
    <property type="entry name" value="SLH_dom"/>
</dbReference>
<feature type="compositionally biased region" description="Acidic residues" evidence="2">
    <location>
        <begin position="56"/>
        <end position="134"/>
    </location>
</feature>
<keyword evidence="1" id="KW-0677">Repeat</keyword>
<accession>A0A1D8GNT4</accession>
<dbReference type="KEGG" id="gfe:Gferi_25430"/>
<dbReference type="OrthoDB" id="1953162at2"/>
<gene>
    <name evidence="4" type="ORF">Gferi_25430</name>
</gene>
<name>A0A1D8GNT4_9FIRM</name>
<proteinExistence type="predicted"/>
<evidence type="ECO:0000313" key="5">
    <source>
        <dbReference type="Proteomes" id="UP000095743"/>
    </source>
</evidence>
<dbReference type="InterPro" id="IPR051465">
    <property type="entry name" value="Cell_Envelope_Struct_Comp"/>
</dbReference>
<feature type="domain" description="SLH" evidence="3">
    <location>
        <begin position="136"/>
        <end position="194"/>
    </location>
</feature>